<sequence>MVLFNKCSPLHHFCLCVRSTDSQLTSSQRQVLSLGSRLTSTSFSITSVSPKHRDDPSTSKGADLSSPYCMTSDSFKLDKDLLLAGFFRSQINIPTTCIVLII</sequence>
<reference evidence="2" key="1">
    <citation type="journal article" date="2023" name="Front. Plant Sci.">
        <title>Chromosomal-level genome assembly of Melastoma candidum provides insights into trichome evolution.</title>
        <authorList>
            <person name="Zhong Y."/>
            <person name="Wu W."/>
            <person name="Sun C."/>
            <person name="Zou P."/>
            <person name="Liu Y."/>
            <person name="Dai S."/>
            <person name="Zhou R."/>
        </authorList>
    </citation>
    <scope>NUCLEOTIDE SEQUENCE [LARGE SCALE GENOMIC DNA]</scope>
</reference>
<gene>
    <name evidence="1" type="ORF">MLD38_010463</name>
</gene>
<comment type="caution">
    <text evidence="1">The sequence shown here is derived from an EMBL/GenBank/DDBJ whole genome shotgun (WGS) entry which is preliminary data.</text>
</comment>
<dbReference type="Proteomes" id="UP001057402">
    <property type="component" value="Chromosome 4"/>
</dbReference>
<accession>A0ACB9R3F6</accession>
<organism evidence="1 2">
    <name type="scientific">Melastoma candidum</name>
    <dbReference type="NCBI Taxonomy" id="119954"/>
    <lineage>
        <taxon>Eukaryota</taxon>
        <taxon>Viridiplantae</taxon>
        <taxon>Streptophyta</taxon>
        <taxon>Embryophyta</taxon>
        <taxon>Tracheophyta</taxon>
        <taxon>Spermatophyta</taxon>
        <taxon>Magnoliopsida</taxon>
        <taxon>eudicotyledons</taxon>
        <taxon>Gunneridae</taxon>
        <taxon>Pentapetalae</taxon>
        <taxon>rosids</taxon>
        <taxon>malvids</taxon>
        <taxon>Myrtales</taxon>
        <taxon>Melastomataceae</taxon>
        <taxon>Melastomatoideae</taxon>
        <taxon>Melastomateae</taxon>
        <taxon>Melastoma</taxon>
    </lineage>
</organism>
<dbReference type="EMBL" id="CM042883">
    <property type="protein sequence ID" value="KAI4372199.1"/>
    <property type="molecule type" value="Genomic_DNA"/>
</dbReference>
<name>A0ACB9R3F6_9MYRT</name>
<proteinExistence type="predicted"/>
<evidence type="ECO:0000313" key="2">
    <source>
        <dbReference type="Proteomes" id="UP001057402"/>
    </source>
</evidence>
<protein>
    <submittedName>
        <fullName evidence="1">Uncharacterized protein</fullName>
    </submittedName>
</protein>
<evidence type="ECO:0000313" key="1">
    <source>
        <dbReference type="EMBL" id="KAI4372199.1"/>
    </source>
</evidence>
<keyword evidence="2" id="KW-1185">Reference proteome</keyword>